<organism evidence="12 13">
    <name type="scientific">Schizosaccharomyces cryophilus (strain OY26 / ATCC MYA-4695 / CBS 11777 / NBRC 106824 / NRRL Y48691)</name>
    <name type="common">Fission yeast</name>
    <dbReference type="NCBI Taxonomy" id="653667"/>
    <lineage>
        <taxon>Eukaryota</taxon>
        <taxon>Fungi</taxon>
        <taxon>Dikarya</taxon>
        <taxon>Ascomycota</taxon>
        <taxon>Taphrinomycotina</taxon>
        <taxon>Schizosaccharomycetes</taxon>
        <taxon>Schizosaccharomycetales</taxon>
        <taxon>Schizosaccharomycetaceae</taxon>
        <taxon>Schizosaccharomyces</taxon>
    </lineage>
</organism>
<evidence type="ECO:0000256" key="5">
    <source>
        <dbReference type="ARBA" id="ARBA00022741"/>
    </source>
</evidence>
<dbReference type="GO" id="GO:0005524">
    <property type="term" value="F:ATP binding"/>
    <property type="evidence" value="ECO:0007669"/>
    <property type="project" value="UniProtKB-KW"/>
</dbReference>
<dbReference type="PROSITE" id="PS00211">
    <property type="entry name" value="ABC_TRANSPORTER_1"/>
    <property type="match status" value="1"/>
</dbReference>
<feature type="transmembrane region" description="Helical" evidence="10">
    <location>
        <begin position="707"/>
        <end position="728"/>
    </location>
</feature>
<feature type="transmembrane region" description="Helical" evidence="10">
    <location>
        <begin position="1416"/>
        <end position="1436"/>
    </location>
</feature>
<feature type="region of interest" description="Disordered" evidence="9">
    <location>
        <begin position="1214"/>
        <end position="1241"/>
    </location>
</feature>
<keyword evidence="3" id="KW-0813">Transport</keyword>
<dbReference type="Pfam" id="PF14510">
    <property type="entry name" value="ABC_trans_N"/>
    <property type="match status" value="1"/>
</dbReference>
<keyword evidence="6" id="KW-0067">ATP-binding</keyword>
<dbReference type="EMBL" id="KE546994">
    <property type="protein sequence ID" value="EPY49858.1"/>
    <property type="molecule type" value="Genomic_DNA"/>
</dbReference>
<evidence type="ECO:0000313" key="13">
    <source>
        <dbReference type="Proteomes" id="UP000015464"/>
    </source>
</evidence>
<accession>S9VPK4</accession>
<evidence type="ECO:0000256" key="4">
    <source>
        <dbReference type="ARBA" id="ARBA00022692"/>
    </source>
</evidence>
<dbReference type="InterPro" id="IPR010929">
    <property type="entry name" value="PDR_CDR_ABC"/>
</dbReference>
<dbReference type="Proteomes" id="UP000015464">
    <property type="component" value="Unassembled WGS sequence"/>
</dbReference>
<feature type="transmembrane region" description="Helical" evidence="10">
    <location>
        <begin position="494"/>
        <end position="516"/>
    </location>
</feature>
<evidence type="ECO:0000256" key="7">
    <source>
        <dbReference type="ARBA" id="ARBA00022989"/>
    </source>
</evidence>
<dbReference type="InterPro" id="IPR029481">
    <property type="entry name" value="ABC_trans_N"/>
</dbReference>
<feature type="transmembrane region" description="Helical" evidence="10">
    <location>
        <begin position="1342"/>
        <end position="1372"/>
    </location>
</feature>
<comment type="similarity">
    <text evidence="2">Belongs to the ABC transporter superfamily. ABCG family. PDR (TC 3.A.1.205) subfamily.</text>
</comment>
<feature type="transmembrane region" description="Helical" evidence="10">
    <location>
        <begin position="1272"/>
        <end position="1293"/>
    </location>
</feature>
<feature type="transmembrane region" description="Helical" evidence="10">
    <location>
        <begin position="536"/>
        <end position="560"/>
    </location>
</feature>
<name>S9VPK4_SCHCR</name>
<proteinExistence type="inferred from homology"/>
<dbReference type="Pfam" id="PF01061">
    <property type="entry name" value="ABC2_membrane"/>
    <property type="match status" value="2"/>
</dbReference>
<evidence type="ECO:0000256" key="2">
    <source>
        <dbReference type="ARBA" id="ARBA00006012"/>
    </source>
</evidence>
<evidence type="ECO:0000313" key="12">
    <source>
        <dbReference type="EMBL" id="EPY49858.1"/>
    </source>
</evidence>
<feature type="transmembrane region" description="Helical" evidence="10">
    <location>
        <begin position="459"/>
        <end position="482"/>
    </location>
</feature>
<dbReference type="Pfam" id="PF06422">
    <property type="entry name" value="PDR_CDR"/>
    <property type="match status" value="2"/>
</dbReference>
<feature type="transmembrane region" description="Helical" evidence="10">
    <location>
        <begin position="599"/>
        <end position="621"/>
    </location>
</feature>
<feature type="transmembrane region" description="Helical" evidence="10">
    <location>
        <begin position="1305"/>
        <end position="1322"/>
    </location>
</feature>
<sequence>MSSSAHAPTTSSSVSSDNNVTGDPFALGEDFDLRRYLRGYKDALARDGIHSRTTGVCMRDTSIYGLGSGYEYLTTFIDIFLIPYRHFKERQVVKKAILSHSHALANAGELVMVLGQPGAGCSTYLRSITGETEHYNGVEGSLHFDGIDAVEMKKYYPGDILYSGENDVHFPSLTTSQTINFAARVRAPRNRPCNLSRSEYMARVRDLVATTLGLTHTYKTKVGNEFVRGVSGGERKRVTIGEAFALRPTIACWDNSTRGLDSSTAYEFTNTLRICAEELQVTSFVTAYQASQKIYELFDRVCVLYSGRQIYYGPASKAKDYFLDMGFICHPRETTPEFLTAITDPNARTPKEGWEDRVPRTAEDFERIWHEHPLYSQLLREMDEYDRKWDESSPSSTTRSSREVNDDMSAATKHELYRESARSEKSKHLSKKSPYTITFWMQLRYCLIRSWQRFINDPAYIGAMAFAFTFQSLIIGSIFYNLKDNTNDMFTRGGVLFFAVLFTALQSLSEIASMFAQRPIIAKHRSSALYHPAADVISSLIVDIPFRFINVTVFSIILYFLTDLRRTADGFWTFYVFLFCSALTMTTFFRALAAIMPNIASASALGGMGVLAISIYTGYAIPNINVGWWFRWISYVDPVQFGFESLMINEFKARTFQCVDMIPSGSDYDNVSTQYKVCPVTSAQPGQASVDGSNYLLVNFNYKTRQIWRNLAIIIGFYAFLIFVNVVASETLNFSDVKGEFLIFRRGYAPDTVKEAVEEGGKPLDLETGQDTQGGGVVKEARNPEEVEKEYGSIESGRDIFSWRNLSYDITVKGEKRRLLSGVNGFVKPGKLTALMGESGAGKTTLLNVLAQRVDTGVVTGNMLVNGNPLDSTFQRRTGYVQQQDVHVSEAVEEGGKPLDLETGQDTQGGGVVKEARNPEEVEKEYGSIESGRDIFSWRNLSYDITVKGEKRRLLSGVNGFVKPGKLTALMGESGAGKTTLLNVLAQRVDTGVVTGNMLVNGNPLDSTFQRRTGYVQQQDVHVSESTVREALQFSAALRQPASVPLSEKYEYVESVLKLLEMESYAEAIIGSPGSGLNVEQRKRATIGVELAAKPALLLFLDEPTSGLDSQSAWSVVQFLRKLADAGQAILCTIHQPSAVLFDQFDRLLLLQKGGETVYFGDIGDHSKTLLDYFANHGATPCPPDANPAEYILDVIGAGATAKTDRDWHEVWNNSEERKHTTEELDRIESSKANSKREAKKEDTHTYAMPLWFQIKFVLTRNFHSYWREPSLLMSKMLLNIFAGLFIGFTFYNQGLGYQNMQNKLFAVFMATVLAVPLINGLQPRFIDLRNVFEVREKPSNIYSWISFVISAILVEIPFNFVFGTIFFLCWFYPVKFYKHLEHPSDRTGYAWLMYMIFQMYYSTFGQAVASACPNAQTASVVNSLAFTFIITFNGVMQPLSNLMKFWHWMHALTPFTYIIEGLLSDLLHNVPVECKPQELNILNPPSGQTCQSYLNSFMQSANAGNLLNPNDTSNCQYCRYRTGDQFLEQFSMKFDHRWRNFGIFIGYVFFNVFAVLLLFYIFRVMRIKSTWIYRKITRSA</sequence>
<dbReference type="GeneID" id="25037647"/>
<gene>
    <name evidence="12" type="ORF">SPOG_03330</name>
</gene>
<evidence type="ECO:0000256" key="10">
    <source>
        <dbReference type="SAM" id="Phobius"/>
    </source>
</evidence>
<dbReference type="RefSeq" id="XP_013025197.1">
    <property type="nucleotide sequence ID" value="XM_013169743.1"/>
</dbReference>
<dbReference type="InterPro" id="IPR027417">
    <property type="entry name" value="P-loop_NTPase"/>
</dbReference>
<dbReference type="HOGENOM" id="CLU_000604_35_0_1"/>
<feature type="domain" description="ABC transporter" evidence="11">
    <location>
        <begin position="936"/>
        <end position="1178"/>
    </location>
</feature>
<dbReference type="InterPro" id="IPR013525">
    <property type="entry name" value="ABC2_TM"/>
</dbReference>
<feature type="domain" description="ABC transporter" evidence="11">
    <location>
        <begin position="74"/>
        <end position="331"/>
    </location>
</feature>
<dbReference type="GO" id="GO:0016887">
    <property type="term" value="F:ATP hydrolysis activity"/>
    <property type="evidence" value="ECO:0007669"/>
    <property type="project" value="InterPro"/>
</dbReference>
<dbReference type="GO" id="GO:0140359">
    <property type="term" value="F:ABC-type transporter activity"/>
    <property type="evidence" value="ECO:0007669"/>
    <property type="project" value="InterPro"/>
</dbReference>
<feature type="transmembrane region" description="Helical" evidence="10">
    <location>
        <begin position="572"/>
        <end position="593"/>
    </location>
</feature>
<dbReference type="InterPro" id="IPR043926">
    <property type="entry name" value="ABCG_dom"/>
</dbReference>
<keyword evidence="13" id="KW-1185">Reference proteome</keyword>
<dbReference type="SMART" id="SM00382">
    <property type="entry name" value="AAA"/>
    <property type="match status" value="2"/>
</dbReference>
<dbReference type="SUPFAM" id="SSF52540">
    <property type="entry name" value="P-loop containing nucleoside triphosphate hydrolases"/>
    <property type="match status" value="3"/>
</dbReference>
<feature type="transmembrane region" description="Helical" evidence="10">
    <location>
        <begin position="1542"/>
        <end position="1563"/>
    </location>
</feature>
<dbReference type="InterPro" id="IPR017871">
    <property type="entry name" value="ABC_transporter-like_CS"/>
</dbReference>
<keyword evidence="5" id="KW-0547">Nucleotide-binding</keyword>
<dbReference type="Pfam" id="PF00005">
    <property type="entry name" value="ABC_tran"/>
    <property type="match status" value="3"/>
</dbReference>
<dbReference type="InterPro" id="IPR034003">
    <property type="entry name" value="ABCG_PDR_2"/>
</dbReference>
<evidence type="ECO:0000256" key="8">
    <source>
        <dbReference type="ARBA" id="ARBA00023136"/>
    </source>
</evidence>
<reference evidence="12 13" key="1">
    <citation type="journal article" date="2011" name="Science">
        <title>Comparative functional genomics of the fission yeasts.</title>
        <authorList>
            <person name="Rhind N."/>
            <person name="Chen Z."/>
            <person name="Yassour M."/>
            <person name="Thompson D.A."/>
            <person name="Haas B.J."/>
            <person name="Habib N."/>
            <person name="Wapinski I."/>
            <person name="Roy S."/>
            <person name="Lin M.F."/>
            <person name="Heiman D.I."/>
            <person name="Young S.K."/>
            <person name="Furuya K."/>
            <person name="Guo Y."/>
            <person name="Pidoux A."/>
            <person name="Chen H.M."/>
            <person name="Robbertse B."/>
            <person name="Goldberg J.M."/>
            <person name="Aoki K."/>
            <person name="Bayne E.H."/>
            <person name="Berlin A.M."/>
            <person name="Desjardins C.A."/>
            <person name="Dobbs E."/>
            <person name="Dukaj L."/>
            <person name="Fan L."/>
            <person name="FitzGerald M.G."/>
            <person name="French C."/>
            <person name="Gujja S."/>
            <person name="Hansen K."/>
            <person name="Keifenheim D."/>
            <person name="Levin J.Z."/>
            <person name="Mosher R.A."/>
            <person name="Mueller C.A."/>
            <person name="Pfiffner J."/>
            <person name="Priest M."/>
            <person name="Russ C."/>
            <person name="Smialowska A."/>
            <person name="Swoboda P."/>
            <person name="Sykes S.M."/>
            <person name="Vaughn M."/>
            <person name="Vengrova S."/>
            <person name="Yoder R."/>
            <person name="Zeng Q."/>
            <person name="Allshire R."/>
            <person name="Baulcombe D."/>
            <person name="Birren B.W."/>
            <person name="Brown W."/>
            <person name="Ekwall K."/>
            <person name="Kellis M."/>
            <person name="Leatherwood J."/>
            <person name="Levin H."/>
            <person name="Margalit H."/>
            <person name="Martienssen R."/>
            <person name="Nieduszynski C.A."/>
            <person name="Spatafora J.W."/>
            <person name="Friedman N."/>
            <person name="Dalgaard J.Z."/>
            <person name="Baumann P."/>
            <person name="Niki H."/>
            <person name="Regev A."/>
            <person name="Nusbaum C."/>
        </authorList>
    </citation>
    <scope>NUCLEOTIDE SEQUENCE [LARGE SCALE GENOMIC DNA]</scope>
    <source>
        <strain evidence="13">OY26 / ATCC MYA-4695 / CBS 11777 / NBRC 106824 / NRRL Y48691</strain>
    </source>
</reference>
<evidence type="ECO:0000256" key="9">
    <source>
        <dbReference type="SAM" id="MobiDB-lite"/>
    </source>
</evidence>
<dbReference type="CDD" id="cd03233">
    <property type="entry name" value="ABCG_PDR_domain1"/>
    <property type="match status" value="1"/>
</dbReference>
<evidence type="ECO:0000256" key="3">
    <source>
        <dbReference type="ARBA" id="ARBA00022448"/>
    </source>
</evidence>
<protein>
    <recommendedName>
        <fullName evidence="11">ABC transporter domain-containing protein</fullName>
    </recommendedName>
</protein>
<dbReference type="OMA" id="AHWRDPT"/>
<dbReference type="GO" id="GO:0016020">
    <property type="term" value="C:membrane"/>
    <property type="evidence" value="ECO:0007669"/>
    <property type="project" value="UniProtKB-SubCell"/>
</dbReference>
<dbReference type="CDD" id="cd03232">
    <property type="entry name" value="ABCG_PDR_domain2"/>
    <property type="match status" value="1"/>
</dbReference>
<dbReference type="OrthoDB" id="245989at2759"/>
<dbReference type="InterPro" id="IPR003439">
    <property type="entry name" value="ABC_transporter-like_ATP-bd"/>
</dbReference>
<keyword evidence="4 10" id="KW-0812">Transmembrane</keyword>
<dbReference type="STRING" id="653667.S9VPK4"/>
<feature type="transmembrane region" description="Helical" evidence="10">
    <location>
        <begin position="1392"/>
        <end position="1410"/>
    </location>
</feature>
<keyword evidence="7 10" id="KW-1133">Transmembrane helix</keyword>
<evidence type="ECO:0000259" key="11">
    <source>
        <dbReference type="PROSITE" id="PS50893"/>
    </source>
</evidence>
<evidence type="ECO:0000256" key="6">
    <source>
        <dbReference type="ARBA" id="ARBA00022840"/>
    </source>
</evidence>
<evidence type="ECO:0000256" key="1">
    <source>
        <dbReference type="ARBA" id="ARBA00004141"/>
    </source>
</evidence>
<dbReference type="InterPro" id="IPR003593">
    <property type="entry name" value="AAA+_ATPase"/>
</dbReference>
<dbReference type="eggNOG" id="KOG0065">
    <property type="taxonomic scope" value="Eukaryota"/>
</dbReference>
<dbReference type="PROSITE" id="PS50893">
    <property type="entry name" value="ABC_TRANSPORTER_2"/>
    <property type="match status" value="2"/>
</dbReference>
<dbReference type="InterPro" id="IPR034001">
    <property type="entry name" value="ABCG_PDR_1"/>
</dbReference>
<comment type="subcellular location">
    <subcellularLocation>
        <location evidence="1">Membrane</location>
        <topology evidence="1">Multi-pass membrane protein</topology>
    </subcellularLocation>
</comment>
<dbReference type="Gene3D" id="3.40.50.300">
    <property type="entry name" value="P-loop containing nucleotide triphosphate hydrolases"/>
    <property type="match status" value="3"/>
</dbReference>
<dbReference type="PANTHER" id="PTHR19241">
    <property type="entry name" value="ATP-BINDING CASSETTE TRANSPORTER"/>
    <property type="match status" value="1"/>
</dbReference>
<dbReference type="FunFam" id="3.40.50.300:FF:000054">
    <property type="entry name" value="ABC multidrug transporter atrF"/>
    <property type="match status" value="1"/>
</dbReference>
<dbReference type="Pfam" id="PF19055">
    <property type="entry name" value="ABC2_membrane_7"/>
    <property type="match status" value="1"/>
</dbReference>
<keyword evidence="8 10" id="KW-0472">Membrane</keyword>